<feature type="binding site" evidence="5">
    <location>
        <position position="612"/>
    </location>
    <ligand>
        <name>S-adenosyl-L-methionine</name>
        <dbReference type="ChEBI" id="CHEBI:59789"/>
    </ligand>
</feature>
<evidence type="ECO:0000256" key="7">
    <source>
        <dbReference type="SAM" id="MobiDB-lite"/>
    </source>
</evidence>
<feature type="compositionally biased region" description="Basic and acidic residues" evidence="7">
    <location>
        <begin position="217"/>
        <end position="254"/>
    </location>
</feature>
<proteinExistence type="inferred from homology"/>
<feature type="domain" description="Ribosomal RNA adenine methylase transferase N-terminal" evidence="8">
    <location>
        <begin position="617"/>
        <end position="857"/>
    </location>
</feature>
<protein>
    <recommendedName>
        <fullName evidence="6">rRNA adenine N(6)-methyltransferase</fullName>
        <ecNumber evidence="6">2.1.1.-</ecNumber>
    </recommendedName>
</protein>
<dbReference type="InterPro" id="IPR020598">
    <property type="entry name" value="rRNA_Ade_methylase_Trfase_N"/>
</dbReference>
<dbReference type="SUPFAM" id="SSF53335">
    <property type="entry name" value="S-adenosyl-L-methionine-dependent methyltransferases"/>
    <property type="match status" value="2"/>
</dbReference>
<feature type="region of interest" description="Disordered" evidence="7">
    <location>
        <begin position="522"/>
        <end position="608"/>
    </location>
</feature>
<keyword evidence="3 5" id="KW-0949">S-adenosyl-L-methionine</keyword>
<accession>A0A0F7V683</accession>
<dbReference type="GO" id="GO:0003723">
    <property type="term" value="F:RNA binding"/>
    <property type="evidence" value="ECO:0007669"/>
    <property type="project" value="UniProtKB-UniRule"/>
</dbReference>
<feature type="region of interest" description="Disordered" evidence="7">
    <location>
        <begin position="455"/>
        <end position="500"/>
    </location>
</feature>
<feature type="binding site" evidence="5">
    <location>
        <position position="750"/>
    </location>
    <ligand>
        <name>S-adenosyl-L-methionine</name>
        <dbReference type="ChEBI" id="CHEBI:59789"/>
    </ligand>
</feature>
<dbReference type="Gene3D" id="3.40.50.150">
    <property type="entry name" value="Vaccinia Virus protein VP39"/>
    <property type="match status" value="2"/>
</dbReference>
<dbReference type="Pfam" id="PF00398">
    <property type="entry name" value="RrnaAD"/>
    <property type="match status" value="1"/>
</dbReference>
<feature type="compositionally biased region" description="Low complexity" evidence="7">
    <location>
        <begin position="366"/>
        <end position="417"/>
    </location>
</feature>
<comment type="similarity">
    <text evidence="5 6">Belongs to the class I-like SAM-binding methyltransferase superfamily. rRNA adenine N(6)-methyltransferase family.</text>
</comment>
<dbReference type="GO" id="GO:0000179">
    <property type="term" value="F:rRNA (adenine-N6,N6-)-dimethyltransferase activity"/>
    <property type="evidence" value="ECO:0007669"/>
    <property type="project" value="UniProtKB-UniRule"/>
</dbReference>
<feature type="binding site" evidence="5">
    <location>
        <position position="610"/>
    </location>
    <ligand>
        <name>S-adenosyl-L-methionine</name>
        <dbReference type="ChEBI" id="CHEBI:59789"/>
    </ligand>
</feature>
<dbReference type="Gene3D" id="1.10.8.100">
    <property type="entry name" value="Ribosomal RNA adenine dimethylase-like, domain 2"/>
    <property type="match status" value="1"/>
</dbReference>
<reference evidence="9" key="1">
    <citation type="journal article" date="2015" name="PLoS ONE">
        <title>Comprehensive Evaluation of Toxoplasma gondii VEG and Neospora caninum LIV Genomes with Tachyzoite Stage Transcriptome and Proteome Defines Novel Transcript Features.</title>
        <authorList>
            <person name="Ramaprasad A."/>
            <person name="Mourier T."/>
            <person name="Naeem R."/>
            <person name="Malas T.B."/>
            <person name="Moussa E."/>
            <person name="Panigrahi A."/>
            <person name="Vermont S.J."/>
            <person name="Otto T.D."/>
            <person name="Wastling J."/>
            <person name="Pain A."/>
        </authorList>
    </citation>
    <scope>NUCLEOTIDE SEQUENCE</scope>
    <source>
        <strain evidence="9">VEG</strain>
    </source>
</reference>
<feature type="compositionally biased region" description="Basic and acidic residues" evidence="7">
    <location>
        <begin position="455"/>
        <end position="470"/>
    </location>
</feature>
<feature type="binding site" evidence="5">
    <location>
        <position position="772"/>
    </location>
    <ligand>
        <name>S-adenosyl-L-methionine</name>
        <dbReference type="ChEBI" id="CHEBI:59789"/>
    </ligand>
</feature>
<gene>
    <name evidence="9" type="ORF">BN1205_007460</name>
</gene>
<comment type="caution">
    <text evidence="5">Lacks conserved residue(s) required for the propagation of feature annotation.</text>
</comment>
<evidence type="ECO:0000256" key="5">
    <source>
        <dbReference type="PROSITE-ProRule" id="PRU01026"/>
    </source>
</evidence>
<sequence>MVGALRFPSFLRSRSLAARLRASLFYLCLHFLLLQHAALSSGASLHRSSSRSPVFLPSSLSHAWAAIPSFSEQPFERVSPPSGQLPLNSFHSAGLGFLSLPSFALAPLPSRLALSLRFSDSRRLSTSSLCAQAGPVCKPSEAEIAAAVRERVTASKLQRKASPRIGGSAKREARRARGAASSSPSQNGNFGAAGQTGDGRLPLETRHPGGSLRVRRHPFEERGDKGPRREGGRGGEGDPWARDSLSRNSRAEREAWRMERQNEEEELLRMCAENRLALERRRERQDTMQEDADEEANRQLAREKLEQRVALMEKQLVAWKREELRGQEASFQDYLSTLQQAAQQENECVRRFFGDARRPETHREGPLLSSSSSSASSSPHLSSPPSLPGTTSCLSSSSASSSPHSSSFPLSSAGLGAAVDSRSSGESDEPAPPTLRPFFPVRGFGGVAVFPLPEERRSLETDDAVGEKGQKPSAPWRLRLQAERERRTPPTLRPPSYAAIAEQKEAEKRVLRARRVWKRLRKEMAAAATKTSSERVGDKPHSLAEETLEQRQEELEGGVAATQEERGERGREEEQRDEQAEEERPALPAASPTASLPSGEFKPKQSLGQNFLSDPNISRLIATSLEDASPGGVGVVEVGPGSGAITRFLLPKFPRMSGRLWSFGGVEEMLDLSLWCSSQSGLLKEIQTHVLKCLFLSRLQGDSQCEDQNFPKWFPDTRFFVDLCSCLKQIRARCLFLSRRLPTLNIIHGDVLQVSWPDLARERGTRLSVAGNLPFYLTSQLLCCLLDSWRFIDQALVTIQWEMAERLTARVGERQYSRLSVVFALYGACRIVKKLPRSVFYPVPKVDAALVHIKFRQEPLEKILCGVDPRQFRNVLHAAFGQRRKMLRSSLKPVLPHSGAVPERFASLRPQQLSPTDFLELTEAIFPSKDADLRSDLQGCSGREGKETREERPGRFLEDGEELSRIWRKEKHGDY</sequence>
<dbReference type="PANTHER" id="PTHR11727:SF18">
    <property type="entry name" value="RRNA ADENINE N(6)-METHYLTRANSFERASE"/>
    <property type="match status" value="1"/>
</dbReference>
<dbReference type="InterPro" id="IPR023165">
    <property type="entry name" value="rRNA_Ade_diMease-like_C"/>
</dbReference>
<keyword evidence="2 5" id="KW-0808">Transferase</keyword>
<feature type="compositionally biased region" description="Low complexity" evidence="7">
    <location>
        <begin position="586"/>
        <end position="598"/>
    </location>
</feature>
<keyword evidence="4 5" id="KW-0694">RNA-binding</keyword>
<dbReference type="AlphaFoldDB" id="A0A0F7V683"/>
<dbReference type="EMBL" id="LN714502">
    <property type="protein sequence ID" value="CEL77996.1"/>
    <property type="molecule type" value="Genomic_DNA"/>
</dbReference>
<feature type="compositionally biased region" description="Basic and acidic residues" evidence="7">
    <location>
        <begin position="943"/>
        <end position="957"/>
    </location>
</feature>
<evidence type="ECO:0000256" key="4">
    <source>
        <dbReference type="ARBA" id="ARBA00022884"/>
    </source>
</evidence>
<dbReference type="InterPro" id="IPR001737">
    <property type="entry name" value="KsgA/Erm"/>
</dbReference>
<keyword evidence="6" id="KW-0698">rRNA processing</keyword>
<dbReference type="EC" id="2.1.1.-" evidence="6"/>
<dbReference type="PROSITE" id="PS51689">
    <property type="entry name" value="SAM_RNA_A_N6_MT"/>
    <property type="match status" value="1"/>
</dbReference>
<evidence type="ECO:0000256" key="6">
    <source>
        <dbReference type="RuleBase" id="RU362106"/>
    </source>
</evidence>
<feature type="compositionally biased region" description="Basic and acidic residues" evidence="7">
    <location>
        <begin position="563"/>
        <end position="585"/>
    </location>
</feature>
<evidence type="ECO:0000256" key="3">
    <source>
        <dbReference type="ARBA" id="ARBA00022691"/>
    </source>
</evidence>
<dbReference type="SMART" id="SM00650">
    <property type="entry name" value="rADc"/>
    <property type="match status" value="1"/>
</dbReference>
<keyword evidence="1 5" id="KW-0489">Methyltransferase</keyword>
<feature type="binding site" evidence="5">
    <location>
        <position position="639"/>
    </location>
    <ligand>
        <name>S-adenosyl-L-methionine</name>
        <dbReference type="ChEBI" id="CHEBI:59789"/>
    </ligand>
</feature>
<evidence type="ECO:0000256" key="2">
    <source>
        <dbReference type="ARBA" id="ARBA00022679"/>
    </source>
</evidence>
<feature type="region of interest" description="Disordered" evidence="7">
    <location>
        <begin position="151"/>
        <end position="254"/>
    </location>
</feature>
<dbReference type="InterPro" id="IPR029063">
    <property type="entry name" value="SAM-dependent_MTases_sf"/>
</dbReference>
<dbReference type="PANTHER" id="PTHR11727">
    <property type="entry name" value="DIMETHYLADENOSINE TRANSFERASE"/>
    <property type="match status" value="1"/>
</dbReference>
<evidence type="ECO:0000313" key="9">
    <source>
        <dbReference type="EMBL" id="CEL77996.1"/>
    </source>
</evidence>
<name>A0A0F7V683_TOXGV</name>
<evidence type="ECO:0000259" key="8">
    <source>
        <dbReference type="SMART" id="SM00650"/>
    </source>
</evidence>
<organism evidence="9">
    <name type="scientific">Toxoplasma gondii (strain ATCC 50861 / VEG)</name>
    <dbReference type="NCBI Taxonomy" id="432359"/>
    <lineage>
        <taxon>Eukaryota</taxon>
        <taxon>Sar</taxon>
        <taxon>Alveolata</taxon>
        <taxon>Apicomplexa</taxon>
        <taxon>Conoidasida</taxon>
        <taxon>Coccidia</taxon>
        <taxon>Eucoccidiorida</taxon>
        <taxon>Eimeriorina</taxon>
        <taxon>Sarcocystidae</taxon>
        <taxon>Toxoplasma</taxon>
    </lineage>
</organism>
<feature type="region of interest" description="Disordered" evidence="7">
    <location>
        <begin position="359"/>
        <end position="441"/>
    </location>
</feature>
<evidence type="ECO:0000256" key="1">
    <source>
        <dbReference type="ARBA" id="ARBA00022603"/>
    </source>
</evidence>
<feature type="region of interest" description="Disordered" evidence="7">
    <location>
        <begin position="936"/>
        <end position="957"/>
    </location>
</feature>
<feature type="compositionally biased region" description="Basic and acidic residues" evidence="7">
    <location>
        <begin position="532"/>
        <end position="554"/>
    </location>
</feature>